<evidence type="ECO:0000256" key="1">
    <source>
        <dbReference type="SAM" id="MobiDB-lite"/>
    </source>
</evidence>
<keyword evidence="2" id="KW-0732">Signal</keyword>
<evidence type="ECO:0000259" key="3">
    <source>
        <dbReference type="PROSITE" id="PS50222"/>
    </source>
</evidence>
<evidence type="ECO:0000256" key="2">
    <source>
        <dbReference type="SAM" id="SignalP"/>
    </source>
</evidence>
<feature type="chain" id="PRO_5042227989" description="EF-hand domain-containing protein" evidence="2">
    <location>
        <begin position="21"/>
        <end position="247"/>
    </location>
</feature>
<proteinExistence type="predicted"/>
<dbReference type="AlphaFoldDB" id="A0AAE0G0F5"/>
<evidence type="ECO:0000313" key="4">
    <source>
        <dbReference type="EMBL" id="KAK3269112.1"/>
    </source>
</evidence>
<dbReference type="PROSITE" id="PS50222">
    <property type="entry name" value="EF_HAND_2"/>
    <property type="match status" value="1"/>
</dbReference>
<gene>
    <name evidence="4" type="ORF">CYMTET_22426</name>
</gene>
<feature type="signal peptide" evidence="2">
    <location>
        <begin position="1"/>
        <end position="20"/>
    </location>
</feature>
<name>A0AAE0G0F5_9CHLO</name>
<dbReference type="InterPro" id="IPR002048">
    <property type="entry name" value="EF_hand_dom"/>
</dbReference>
<comment type="caution">
    <text evidence="4">The sequence shown here is derived from an EMBL/GenBank/DDBJ whole genome shotgun (WGS) entry which is preliminary data.</text>
</comment>
<dbReference type="GO" id="GO:0005509">
    <property type="term" value="F:calcium ion binding"/>
    <property type="evidence" value="ECO:0007669"/>
    <property type="project" value="InterPro"/>
</dbReference>
<organism evidence="4 5">
    <name type="scientific">Cymbomonas tetramitiformis</name>
    <dbReference type="NCBI Taxonomy" id="36881"/>
    <lineage>
        <taxon>Eukaryota</taxon>
        <taxon>Viridiplantae</taxon>
        <taxon>Chlorophyta</taxon>
        <taxon>Pyramimonadophyceae</taxon>
        <taxon>Pyramimonadales</taxon>
        <taxon>Pyramimonadaceae</taxon>
        <taxon>Cymbomonas</taxon>
    </lineage>
</organism>
<evidence type="ECO:0000313" key="5">
    <source>
        <dbReference type="Proteomes" id="UP001190700"/>
    </source>
</evidence>
<dbReference type="Proteomes" id="UP001190700">
    <property type="component" value="Unassembled WGS sequence"/>
</dbReference>
<feature type="domain" description="EF-hand" evidence="3">
    <location>
        <begin position="31"/>
        <end position="57"/>
    </location>
</feature>
<dbReference type="PROSITE" id="PS00018">
    <property type="entry name" value="EF_HAND_1"/>
    <property type="match status" value="1"/>
</dbReference>
<feature type="compositionally biased region" description="Polar residues" evidence="1">
    <location>
        <begin position="141"/>
        <end position="206"/>
    </location>
</feature>
<dbReference type="EMBL" id="LGRX02011239">
    <property type="protein sequence ID" value="KAK3269112.1"/>
    <property type="molecule type" value="Genomic_DNA"/>
</dbReference>
<protein>
    <recommendedName>
        <fullName evidence="3">EF-hand domain-containing protein</fullName>
    </recommendedName>
</protein>
<feature type="region of interest" description="Disordered" evidence="1">
    <location>
        <begin position="101"/>
        <end position="214"/>
    </location>
</feature>
<sequence length="247" mass="26274">MSQRRVLYILLFLEVPLAIASDFGLLQVPTFSQVDLDHDGCLTSAEYAMAFRNLQKHMTQDQAVVSSLEEPLHPKRDLRTAVFLKGRGLYRRERWLAEGLNESSAAPTPVPDSSTGLPTTVPPTVATSSPLATAAPSQSSRKNTTAPVAAANSTTPTAGASESPTQGASESPTRSASESPTRSASESPTEGASESPTEGASESPTEGGSGMECRRADASALHRLDSTASKNRTCFEMLCFLYSFEMK</sequence>
<reference evidence="4 5" key="1">
    <citation type="journal article" date="2015" name="Genome Biol. Evol.">
        <title>Comparative Genomics of a Bacterivorous Green Alga Reveals Evolutionary Causalities and Consequences of Phago-Mixotrophic Mode of Nutrition.</title>
        <authorList>
            <person name="Burns J.A."/>
            <person name="Paasch A."/>
            <person name="Narechania A."/>
            <person name="Kim E."/>
        </authorList>
    </citation>
    <scope>NUCLEOTIDE SEQUENCE [LARGE SCALE GENOMIC DNA]</scope>
    <source>
        <strain evidence="4 5">PLY_AMNH</strain>
    </source>
</reference>
<dbReference type="InterPro" id="IPR018247">
    <property type="entry name" value="EF_Hand_1_Ca_BS"/>
</dbReference>
<keyword evidence="5" id="KW-1185">Reference proteome</keyword>
<feature type="compositionally biased region" description="Low complexity" evidence="1">
    <location>
        <begin position="113"/>
        <end position="140"/>
    </location>
</feature>
<accession>A0AAE0G0F5</accession>